<dbReference type="GO" id="GO:0003725">
    <property type="term" value="F:double-stranded RNA binding"/>
    <property type="evidence" value="ECO:0007669"/>
    <property type="project" value="UniProtKB-UniRule"/>
</dbReference>
<dbReference type="PIRSF" id="PIRSF004930">
    <property type="entry name" value="Tln_factor_SUA5"/>
    <property type="match status" value="1"/>
</dbReference>
<evidence type="ECO:0000256" key="1">
    <source>
        <dbReference type="ARBA" id="ARBA00004496"/>
    </source>
</evidence>
<dbReference type="InterPro" id="IPR017945">
    <property type="entry name" value="DHBP_synth_RibB-like_a/b_dom"/>
</dbReference>
<dbReference type="GO" id="GO:0008033">
    <property type="term" value="P:tRNA processing"/>
    <property type="evidence" value="ECO:0007669"/>
    <property type="project" value="UniProtKB-KW"/>
</dbReference>
<dbReference type="GO" id="GO:0005524">
    <property type="term" value="F:ATP binding"/>
    <property type="evidence" value="ECO:0007669"/>
    <property type="project" value="UniProtKB-UniRule"/>
</dbReference>
<dbReference type="EMBL" id="CP011125">
    <property type="protein sequence ID" value="AKF07425.1"/>
    <property type="molecule type" value="Genomic_DNA"/>
</dbReference>
<dbReference type="PANTHER" id="PTHR17490:SF16">
    <property type="entry name" value="THREONYLCARBAMOYL-AMP SYNTHASE"/>
    <property type="match status" value="1"/>
</dbReference>
<evidence type="ECO:0000259" key="15">
    <source>
        <dbReference type="PROSITE" id="PS51163"/>
    </source>
</evidence>
<dbReference type="GO" id="GO:0061710">
    <property type="term" value="F:L-threonylcarbamoyladenylate synthase"/>
    <property type="evidence" value="ECO:0007669"/>
    <property type="project" value="UniProtKB-EC"/>
</dbReference>
<keyword evidence="5 13" id="KW-0963">Cytoplasm</keyword>
<feature type="binding site" evidence="14">
    <location>
        <position position="26"/>
    </location>
    <ligand>
        <name>L-threonine</name>
        <dbReference type="ChEBI" id="CHEBI:57926"/>
    </ligand>
</feature>
<dbReference type="InterPro" id="IPR038385">
    <property type="entry name" value="Sua5/YwlC_C"/>
</dbReference>
<evidence type="ECO:0000256" key="11">
    <source>
        <dbReference type="ARBA" id="ARBA00029774"/>
    </source>
</evidence>
<dbReference type="KEGG" id="samy:DB32_004574"/>
<feature type="binding site" evidence="14">
    <location>
        <position position="113"/>
    </location>
    <ligand>
        <name>L-threonine</name>
        <dbReference type="ChEBI" id="CHEBI:57926"/>
    </ligand>
</feature>
<dbReference type="InterPro" id="IPR005145">
    <property type="entry name" value="Sua5_C"/>
</dbReference>
<evidence type="ECO:0000256" key="4">
    <source>
        <dbReference type="ARBA" id="ARBA00015492"/>
    </source>
</evidence>
<evidence type="ECO:0000256" key="8">
    <source>
        <dbReference type="ARBA" id="ARBA00022695"/>
    </source>
</evidence>
<organism evidence="16 17">
    <name type="scientific">Sandaracinus amylolyticus</name>
    <dbReference type="NCBI Taxonomy" id="927083"/>
    <lineage>
        <taxon>Bacteria</taxon>
        <taxon>Pseudomonadati</taxon>
        <taxon>Myxococcota</taxon>
        <taxon>Polyangia</taxon>
        <taxon>Polyangiales</taxon>
        <taxon>Sandaracinaceae</taxon>
        <taxon>Sandaracinus</taxon>
    </lineage>
</organism>
<feature type="binding site" evidence="14">
    <location>
        <position position="221"/>
    </location>
    <ligand>
        <name>ATP</name>
        <dbReference type="ChEBI" id="CHEBI:30616"/>
    </ligand>
</feature>
<sequence>MAPTVDVDTAATLLRAGKLVAIPTETVYGLGADAEQPDAVARIFAAKGRPSSHPLIVHLRAADALDEGWAANVPPAARRLADVLWPGPLTLILQRGPRALDAVTGGLSTVGLRVPAHPLARALLERVGGIAAPSANRFGSVSPTTAAHVQRDLGDRIDAVLDGGPCEVGIESTIVDVSTGVPRILRPGGISREVLEEILGAPVPMAGDDAPRAPGMLASHYAPRAKVVAVAPRDASQRAHELAREGRIALLAPPTLALDLPDALERIDVPADPRERARTLYESLRAIDERGFERAIVVLPDDERGLGLAIADRLRKAGAPKD</sequence>
<evidence type="ECO:0000256" key="14">
    <source>
        <dbReference type="PIRSR" id="PIRSR004930-1"/>
    </source>
</evidence>
<dbReference type="FunFam" id="3.90.870.10:FF:000009">
    <property type="entry name" value="Threonylcarbamoyl-AMP synthase, putative"/>
    <property type="match status" value="1"/>
</dbReference>
<keyword evidence="17" id="KW-1185">Reference proteome</keyword>
<feature type="domain" description="YrdC-like" evidence="15">
    <location>
        <begin position="4"/>
        <end position="190"/>
    </location>
</feature>
<dbReference type="SUPFAM" id="SSF55821">
    <property type="entry name" value="YrdC/RibB"/>
    <property type="match status" value="1"/>
</dbReference>
<evidence type="ECO:0000313" key="16">
    <source>
        <dbReference type="EMBL" id="AKF07425.1"/>
    </source>
</evidence>
<feature type="binding site" evidence="14">
    <location>
        <position position="49"/>
    </location>
    <ligand>
        <name>ATP</name>
        <dbReference type="ChEBI" id="CHEBI:30616"/>
    </ligand>
</feature>
<comment type="function">
    <text evidence="13">Required for the formation of a threonylcarbamoyl group on adenosine at position 37 (t(6)A37) in tRNAs that read codons beginning with adenine.</text>
</comment>
<dbReference type="InterPro" id="IPR050156">
    <property type="entry name" value="TC-AMP_synthase_SUA5"/>
</dbReference>
<comment type="subcellular location">
    <subcellularLocation>
        <location evidence="1 13">Cytoplasm</location>
    </subcellularLocation>
</comment>
<dbReference type="PANTHER" id="PTHR17490">
    <property type="entry name" value="SUA5"/>
    <property type="match status" value="1"/>
</dbReference>
<dbReference type="GO" id="GO:0006450">
    <property type="term" value="P:regulation of translational fidelity"/>
    <property type="evidence" value="ECO:0007669"/>
    <property type="project" value="TreeGrafter"/>
</dbReference>
<dbReference type="Gene3D" id="3.90.870.10">
    <property type="entry name" value="DHBP synthase"/>
    <property type="match status" value="1"/>
</dbReference>
<keyword evidence="8 13" id="KW-0548">Nucleotidyltransferase</keyword>
<dbReference type="AlphaFoldDB" id="A0A0F6W4Q5"/>
<comment type="catalytic activity">
    <reaction evidence="12 13">
        <text>L-threonine + hydrogencarbonate + ATP = L-threonylcarbamoyladenylate + diphosphate + H2O</text>
        <dbReference type="Rhea" id="RHEA:36407"/>
        <dbReference type="ChEBI" id="CHEBI:15377"/>
        <dbReference type="ChEBI" id="CHEBI:17544"/>
        <dbReference type="ChEBI" id="CHEBI:30616"/>
        <dbReference type="ChEBI" id="CHEBI:33019"/>
        <dbReference type="ChEBI" id="CHEBI:57926"/>
        <dbReference type="ChEBI" id="CHEBI:73682"/>
        <dbReference type="EC" id="2.7.7.87"/>
    </reaction>
</comment>
<gene>
    <name evidence="16" type="ORF">DB32_004574</name>
</gene>
<protein>
    <recommendedName>
        <fullName evidence="4 13">Threonylcarbamoyl-AMP synthase</fullName>
        <shortName evidence="13">TC-AMP synthase</shortName>
        <ecNumber evidence="3 13">2.7.7.87</ecNumber>
    </recommendedName>
    <alternativeName>
        <fullName evidence="11 13">L-threonylcarbamoyladenylate synthase</fullName>
    </alternativeName>
</protein>
<dbReference type="GO" id="GO:0005737">
    <property type="term" value="C:cytoplasm"/>
    <property type="evidence" value="ECO:0007669"/>
    <property type="project" value="UniProtKB-SubCell"/>
</dbReference>
<evidence type="ECO:0000256" key="9">
    <source>
        <dbReference type="ARBA" id="ARBA00022741"/>
    </source>
</evidence>
<evidence type="ECO:0000256" key="2">
    <source>
        <dbReference type="ARBA" id="ARBA00007663"/>
    </source>
</evidence>
<dbReference type="InterPro" id="IPR006070">
    <property type="entry name" value="Sua5-like_dom"/>
</dbReference>
<dbReference type="Pfam" id="PF03481">
    <property type="entry name" value="Sua5_C"/>
    <property type="match status" value="1"/>
</dbReference>
<evidence type="ECO:0000313" key="17">
    <source>
        <dbReference type="Proteomes" id="UP000034883"/>
    </source>
</evidence>
<reference evidence="16" key="1">
    <citation type="submission" date="2015-03" db="EMBL/GenBank/DDBJ databases">
        <title>Genome assembly of Sandaracinus amylolyticus DSM 53668.</title>
        <authorList>
            <person name="Sharma G."/>
            <person name="Subramanian S."/>
        </authorList>
    </citation>
    <scope>NUCLEOTIDE SEQUENCE [LARGE SCALE GENOMIC DNA]</scope>
    <source>
        <strain evidence="16">DSM 53668</strain>
    </source>
</reference>
<proteinExistence type="inferred from homology"/>
<name>A0A0F6W4Q5_9BACT</name>
<dbReference type="GO" id="GO:0000049">
    <property type="term" value="F:tRNA binding"/>
    <property type="evidence" value="ECO:0007669"/>
    <property type="project" value="TreeGrafter"/>
</dbReference>
<dbReference type="RefSeq" id="WP_240481238.1">
    <property type="nucleotide sequence ID" value="NZ_CP011125.1"/>
</dbReference>
<dbReference type="NCBIfam" id="TIGR00057">
    <property type="entry name" value="L-threonylcarbamoyladenylate synthase"/>
    <property type="match status" value="1"/>
</dbReference>
<dbReference type="Gene3D" id="3.40.50.11030">
    <property type="entry name" value="Threonylcarbamoyl-AMP synthase, C-terminal domain"/>
    <property type="match status" value="1"/>
</dbReference>
<evidence type="ECO:0000256" key="7">
    <source>
        <dbReference type="ARBA" id="ARBA00022694"/>
    </source>
</evidence>
<keyword evidence="10 13" id="KW-0067">ATP-binding</keyword>
<dbReference type="STRING" id="927083.DB32_004574"/>
<feature type="binding site" evidence="14">
    <location>
        <position position="134"/>
    </location>
    <ligand>
        <name>ATP</name>
        <dbReference type="ChEBI" id="CHEBI:30616"/>
    </ligand>
</feature>
<evidence type="ECO:0000256" key="3">
    <source>
        <dbReference type="ARBA" id="ARBA00012584"/>
    </source>
</evidence>
<evidence type="ECO:0000256" key="6">
    <source>
        <dbReference type="ARBA" id="ARBA00022679"/>
    </source>
</evidence>
<feature type="binding site" evidence="14">
    <location>
        <position position="109"/>
    </location>
    <ligand>
        <name>ATP</name>
        <dbReference type="ChEBI" id="CHEBI:30616"/>
    </ligand>
</feature>
<dbReference type="EC" id="2.7.7.87" evidence="3 13"/>
<dbReference type="Pfam" id="PF01300">
    <property type="entry name" value="Sua5_yciO_yrdC"/>
    <property type="match status" value="1"/>
</dbReference>
<feature type="binding site" evidence="14">
    <location>
        <position position="142"/>
    </location>
    <ligand>
        <name>L-threonine</name>
        <dbReference type="ChEBI" id="CHEBI:57926"/>
    </ligand>
</feature>
<keyword evidence="9 13" id="KW-0547">Nucleotide-binding</keyword>
<dbReference type="PROSITE" id="PS51163">
    <property type="entry name" value="YRDC"/>
    <property type="match status" value="1"/>
</dbReference>
<evidence type="ECO:0000256" key="13">
    <source>
        <dbReference type="PIRNR" id="PIRNR004930"/>
    </source>
</evidence>
<accession>A0A0F6W4Q5</accession>
<evidence type="ECO:0000256" key="12">
    <source>
        <dbReference type="ARBA" id="ARBA00048366"/>
    </source>
</evidence>
<dbReference type="Proteomes" id="UP000034883">
    <property type="component" value="Chromosome"/>
</dbReference>
<comment type="similarity">
    <text evidence="2 13">Belongs to the SUA5 family.</text>
</comment>
<dbReference type="InterPro" id="IPR010923">
    <property type="entry name" value="T(6)A37_SUA5"/>
</dbReference>
<feature type="binding site" evidence="14">
    <location>
        <position position="186"/>
    </location>
    <ligand>
        <name>ATP</name>
        <dbReference type="ChEBI" id="CHEBI:30616"/>
    </ligand>
</feature>
<feature type="binding site" evidence="14">
    <location>
        <position position="172"/>
    </location>
    <ligand>
        <name>L-threonine</name>
        <dbReference type="ChEBI" id="CHEBI:57926"/>
    </ligand>
</feature>
<keyword evidence="6 13" id="KW-0808">Transferase</keyword>
<feature type="binding site" evidence="14">
    <location>
        <position position="132"/>
    </location>
    <ligand>
        <name>L-threonine</name>
        <dbReference type="ChEBI" id="CHEBI:57926"/>
    </ligand>
</feature>
<evidence type="ECO:0000256" key="10">
    <source>
        <dbReference type="ARBA" id="ARBA00022840"/>
    </source>
</evidence>
<feature type="binding site" evidence="14">
    <location>
        <position position="58"/>
    </location>
    <ligand>
        <name>L-threonine</name>
        <dbReference type="ChEBI" id="CHEBI:57926"/>
    </ligand>
</feature>
<keyword evidence="7 13" id="KW-0819">tRNA processing</keyword>
<evidence type="ECO:0000256" key="5">
    <source>
        <dbReference type="ARBA" id="ARBA00022490"/>
    </source>
</evidence>